<dbReference type="RefSeq" id="WP_091568963.1">
    <property type="nucleotide sequence ID" value="NZ_FLRH01000003.1"/>
</dbReference>
<evidence type="ECO:0000313" key="3">
    <source>
        <dbReference type="Proteomes" id="UP000199558"/>
    </source>
</evidence>
<keyword evidence="1" id="KW-0472">Membrane</keyword>
<sequence>MPLPDWTGWVSLMGVSGLLGGALTGAFDRWNLKLTGRQQSQRQRLELAGQGDRQKLELDGLRERQKLDLEGQRERQQVDHRHQQAMLQQQAHFEARKEAAELAGNALAWIYYEAVEKYGLDHDMFPAHLPSGGHADVGDVIRDLRKLHATHPTKAVRERAARLAENLEVDYNTINVKDGDMNEPTLAEMLARQKDLEALIEVINEPPGTDSQG</sequence>
<keyword evidence="1" id="KW-1133">Transmembrane helix</keyword>
<name>A0A1A9B4L7_9ACTN</name>
<keyword evidence="3" id="KW-1185">Reference proteome</keyword>
<accession>A0A1A9B4L7</accession>
<dbReference type="AlphaFoldDB" id="A0A1A9B4L7"/>
<proteinExistence type="predicted"/>
<reference evidence="3" key="1">
    <citation type="submission" date="2016-06" db="EMBL/GenBank/DDBJ databases">
        <authorList>
            <person name="Varghese N."/>
            <person name="Submissions Spin"/>
        </authorList>
    </citation>
    <scope>NUCLEOTIDE SEQUENCE [LARGE SCALE GENOMIC DNA]</scope>
    <source>
        <strain evidence="3">DSM 45794</strain>
    </source>
</reference>
<evidence type="ECO:0000256" key="1">
    <source>
        <dbReference type="SAM" id="Phobius"/>
    </source>
</evidence>
<keyword evidence="1" id="KW-0812">Transmembrane</keyword>
<feature type="transmembrane region" description="Helical" evidence="1">
    <location>
        <begin position="6"/>
        <end position="27"/>
    </location>
</feature>
<organism evidence="2 3">
    <name type="scientific">Micromonospora sediminicola</name>
    <dbReference type="NCBI Taxonomy" id="946078"/>
    <lineage>
        <taxon>Bacteria</taxon>
        <taxon>Bacillati</taxon>
        <taxon>Actinomycetota</taxon>
        <taxon>Actinomycetes</taxon>
        <taxon>Micromonosporales</taxon>
        <taxon>Micromonosporaceae</taxon>
        <taxon>Micromonospora</taxon>
    </lineage>
</organism>
<evidence type="ECO:0000313" key="2">
    <source>
        <dbReference type="EMBL" id="SBT63969.1"/>
    </source>
</evidence>
<protein>
    <submittedName>
        <fullName evidence="2">Uncharacterized protein</fullName>
    </submittedName>
</protein>
<dbReference type="Proteomes" id="UP000199558">
    <property type="component" value="Unassembled WGS sequence"/>
</dbReference>
<gene>
    <name evidence="2" type="ORF">GA0070622_0937</name>
</gene>
<dbReference type="EMBL" id="FLRH01000003">
    <property type="protein sequence ID" value="SBT63969.1"/>
    <property type="molecule type" value="Genomic_DNA"/>
</dbReference>